<dbReference type="EMBL" id="CP001687">
    <property type="protein sequence ID" value="ACV11047.1"/>
    <property type="molecule type" value="Genomic_DNA"/>
</dbReference>
<dbReference type="Proteomes" id="UP000002071">
    <property type="component" value="Chromosome"/>
</dbReference>
<feature type="transmembrane region" description="Helical" evidence="1">
    <location>
        <begin position="15"/>
        <end position="34"/>
    </location>
</feature>
<keyword evidence="1" id="KW-0472">Membrane</keyword>
<dbReference type="KEGG" id="hut:Huta_0864"/>
<dbReference type="GeneID" id="8383137"/>
<evidence type="ECO:0000256" key="1">
    <source>
        <dbReference type="SAM" id="Phobius"/>
    </source>
</evidence>
<dbReference type="OrthoDB" id="239512at2157"/>
<name>C7NUF0_HALUD</name>
<sequence length="182" mass="19602">MNPLPWLLDWPPNRGTIAVFVVLTAFSVGTLVLFGGVTDEITAENVTIESTDLSVKLNGEIDFPDVEDDSVQTCMGYGTPGDSVSVLGDVSVRIPAERTRTDAETERLTLAVSLDHTSERTTQPLTRTGDVTTDVFWIRNDDETLAVNETAGVEISVLSGNSTVANSTMAMPVENGTRTYDC</sequence>
<evidence type="ECO:0000313" key="2">
    <source>
        <dbReference type="EMBL" id="ACV11047.1"/>
    </source>
</evidence>
<gene>
    <name evidence="2" type="ordered locus">Huta_0864</name>
</gene>
<protein>
    <submittedName>
        <fullName evidence="2">Uncharacterized protein</fullName>
    </submittedName>
</protein>
<reference evidence="2 3" key="1">
    <citation type="journal article" date="2009" name="Stand. Genomic Sci.">
        <title>Complete genome sequence of Halorhabdus utahensis type strain (AX-2).</title>
        <authorList>
            <person name="Anderson I."/>
            <person name="Tindall B.J."/>
            <person name="Pomrenke H."/>
            <person name="Goker M."/>
            <person name="Lapidus A."/>
            <person name="Nolan M."/>
            <person name="Copeland A."/>
            <person name="Glavina Del Rio T."/>
            <person name="Chen F."/>
            <person name="Tice H."/>
            <person name="Cheng J.F."/>
            <person name="Lucas S."/>
            <person name="Chertkov O."/>
            <person name="Bruce D."/>
            <person name="Brettin T."/>
            <person name="Detter J.C."/>
            <person name="Han C."/>
            <person name="Goodwin L."/>
            <person name="Land M."/>
            <person name="Hauser L."/>
            <person name="Chang Y.J."/>
            <person name="Jeffries C.D."/>
            <person name="Pitluck S."/>
            <person name="Pati A."/>
            <person name="Mavromatis K."/>
            <person name="Ivanova N."/>
            <person name="Ovchinnikova G."/>
            <person name="Chen A."/>
            <person name="Palaniappan K."/>
            <person name="Chain P."/>
            <person name="Rohde M."/>
            <person name="Bristow J."/>
            <person name="Eisen J.A."/>
            <person name="Markowitz V."/>
            <person name="Hugenholtz P."/>
            <person name="Kyrpides N.C."/>
            <person name="Klenk H.P."/>
        </authorList>
    </citation>
    <scope>NUCLEOTIDE SEQUENCE [LARGE SCALE GENOMIC DNA]</scope>
    <source>
        <strain evidence="3">DSM 12940 / JCM 11049 / AX-2</strain>
    </source>
</reference>
<keyword evidence="1" id="KW-0812">Transmembrane</keyword>
<keyword evidence="1" id="KW-1133">Transmembrane helix</keyword>
<evidence type="ECO:0000313" key="3">
    <source>
        <dbReference type="Proteomes" id="UP000002071"/>
    </source>
</evidence>
<dbReference type="AlphaFoldDB" id="C7NUF0"/>
<accession>C7NUF0</accession>
<dbReference type="RefSeq" id="WP_015788624.1">
    <property type="nucleotide sequence ID" value="NC_013158.1"/>
</dbReference>
<keyword evidence="3" id="KW-1185">Reference proteome</keyword>
<dbReference type="STRING" id="519442.Huta_0864"/>
<dbReference type="HOGENOM" id="CLU_1478879_0_0_2"/>
<organism evidence="2 3">
    <name type="scientific">Halorhabdus utahensis (strain DSM 12940 / JCM 11049 / AX-2)</name>
    <dbReference type="NCBI Taxonomy" id="519442"/>
    <lineage>
        <taxon>Archaea</taxon>
        <taxon>Methanobacteriati</taxon>
        <taxon>Methanobacteriota</taxon>
        <taxon>Stenosarchaea group</taxon>
        <taxon>Halobacteria</taxon>
        <taxon>Halobacteriales</taxon>
        <taxon>Haloarculaceae</taxon>
        <taxon>Halorhabdus</taxon>
    </lineage>
</organism>
<proteinExistence type="predicted"/>